<protein>
    <submittedName>
        <fullName evidence="3">Uncharacterized protein</fullName>
    </submittedName>
</protein>
<feature type="transmembrane region" description="Helical" evidence="2">
    <location>
        <begin position="87"/>
        <end position="107"/>
    </location>
</feature>
<keyword evidence="2" id="KW-0472">Membrane</keyword>
<dbReference type="KEGG" id="sfi:SFUL_5949"/>
<evidence type="ECO:0000313" key="3">
    <source>
        <dbReference type="EMBL" id="AGK80832.1"/>
    </source>
</evidence>
<dbReference type="Proteomes" id="UP000013304">
    <property type="component" value="Chromosome"/>
</dbReference>
<dbReference type="EMBL" id="CP005080">
    <property type="protein sequence ID" value="AGK80832.1"/>
    <property type="molecule type" value="Genomic_DNA"/>
</dbReference>
<feature type="transmembrane region" description="Helical" evidence="2">
    <location>
        <begin position="48"/>
        <end position="75"/>
    </location>
</feature>
<gene>
    <name evidence="3" type="ORF">SFUL_5949</name>
</gene>
<evidence type="ECO:0000256" key="1">
    <source>
        <dbReference type="SAM" id="MobiDB-lite"/>
    </source>
</evidence>
<evidence type="ECO:0000313" key="4">
    <source>
        <dbReference type="Proteomes" id="UP000013304"/>
    </source>
</evidence>
<feature type="compositionally biased region" description="Low complexity" evidence="1">
    <location>
        <begin position="30"/>
        <end position="42"/>
    </location>
</feature>
<keyword evidence="2" id="KW-1133">Transmembrane helix</keyword>
<accession>N0D5T0</accession>
<keyword evidence="2" id="KW-0812">Transmembrane</keyword>
<sequence>MDRQFLRTAPGSPRTRHTRTPAASTSGRQAARSATAPPARSRSAVGAVLGFGGGLLFGCAAGGAVAVVLGLSLSIGGLDGDTVGVPTFVSAMFCVAAGAVVGAVNGWHSPAKSAR</sequence>
<dbReference type="AlphaFoldDB" id="N0D5T0"/>
<reference evidence="3 4" key="1">
    <citation type="submission" date="2013-04" db="EMBL/GenBank/DDBJ databases">
        <title>Complete genome sequence of Streptomyces fulvissimus.</title>
        <authorList>
            <person name="Myronovskyi M."/>
            <person name="Tokovenko B."/>
            <person name="Manderscheid N."/>
            <person name="Petzke L."/>
            <person name="Luzhetskyy A."/>
        </authorList>
    </citation>
    <scope>NUCLEOTIDE SEQUENCE [LARGE SCALE GENOMIC DNA]</scope>
    <source>
        <strain evidence="3 4">DSM 40593</strain>
    </source>
</reference>
<dbReference type="HOGENOM" id="CLU_2107615_0_0_11"/>
<organism evidence="3 4">
    <name type="scientific">Streptomyces microflavus DSM 40593</name>
    <dbReference type="NCBI Taxonomy" id="1303692"/>
    <lineage>
        <taxon>Bacteria</taxon>
        <taxon>Bacillati</taxon>
        <taxon>Actinomycetota</taxon>
        <taxon>Actinomycetes</taxon>
        <taxon>Kitasatosporales</taxon>
        <taxon>Streptomycetaceae</taxon>
        <taxon>Streptomyces</taxon>
    </lineage>
</organism>
<proteinExistence type="predicted"/>
<evidence type="ECO:0000256" key="2">
    <source>
        <dbReference type="SAM" id="Phobius"/>
    </source>
</evidence>
<feature type="region of interest" description="Disordered" evidence="1">
    <location>
        <begin position="1"/>
        <end position="42"/>
    </location>
</feature>
<dbReference type="RefSeq" id="WP_015612131.1">
    <property type="nucleotide sequence ID" value="NC_021177.1"/>
</dbReference>
<name>N0D5T0_STRMI</name>